<dbReference type="AlphaFoldDB" id="A0A845F133"/>
<comment type="subunit">
    <text evidence="3">The complex is composed of two ATP-binding proteins (HrtA), two transmembrane proteins (HrtB) and a solute-binding protein.</text>
</comment>
<evidence type="ECO:0000313" key="14">
    <source>
        <dbReference type="Proteomes" id="UP000447833"/>
    </source>
</evidence>
<feature type="domain" description="ABC3 transporter permease C-terminal" evidence="12">
    <location>
        <begin position="222"/>
        <end position="333"/>
    </location>
</feature>
<protein>
    <recommendedName>
        <fullName evidence="4">Putative hemin transport system permease protein HrtB</fullName>
    </recommendedName>
</protein>
<comment type="function">
    <text evidence="10">Part of the ABC transporter complex hrt involved in hemin import. Responsible for the translocation of the substrate across the membrane.</text>
</comment>
<evidence type="ECO:0000256" key="3">
    <source>
        <dbReference type="ARBA" id="ARBA00011131"/>
    </source>
</evidence>
<dbReference type="EMBL" id="WMEY01000004">
    <property type="protein sequence ID" value="MYL64426.1"/>
    <property type="molecule type" value="Genomic_DNA"/>
</dbReference>
<keyword evidence="5" id="KW-0813">Transport</keyword>
<dbReference type="Pfam" id="PF02687">
    <property type="entry name" value="FtsX"/>
    <property type="match status" value="1"/>
</dbReference>
<keyword evidence="6" id="KW-1003">Cell membrane</keyword>
<evidence type="ECO:0000256" key="4">
    <source>
        <dbReference type="ARBA" id="ARBA00016962"/>
    </source>
</evidence>
<evidence type="ECO:0000256" key="2">
    <source>
        <dbReference type="ARBA" id="ARBA00008697"/>
    </source>
</evidence>
<reference evidence="13 14" key="1">
    <citation type="submission" date="2019-11" db="EMBL/GenBank/DDBJ databases">
        <title>Genome sequences of 17 halophilic strains isolated from different environments.</title>
        <authorList>
            <person name="Furrow R.E."/>
        </authorList>
    </citation>
    <scope>NUCLEOTIDE SEQUENCE [LARGE SCALE GENOMIC DNA]</scope>
    <source>
        <strain evidence="13 14">22506_14_FS</strain>
    </source>
</reference>
<gene>
    <name evidence="13" type="ORF">GLW07_13800</name>
</gene>
<dbReference type="RefSeq" id="WP_160919879.1">
    <property type="nucleotide sequence ID" value="NZ_WMEY01000004.1"/>
</dbReference>
<evidence type="ECO:0000256" key="6">
    <source>
        <dbReference type="ARBA" id="ARBA00022475"/>
    </source>
</evidence>
<dbReference type="Proteomes" id="UP000447833">
    <property type="component" value="Unassembled WGS sequence"/>
</dbReference>
<evidence type="ECO:0000259" key="12">
    <source>
        <dbReference type="Pfam" id="PF02687"/>
    </source>
</evidence>
<comment type="subcellular location">
    <subcellularLocation>
        <location evidence="1">Cell membrane</location>
        <topology evidence="1">Multi-pass membrane protein</topology>
    </subcellularLocation>
</comment>
<comment type="similarity">
    <text evidence="2">Belongs to the ABC-4 integral membrane protein family. HrtB subfamily.</text>
</comment>
<evidence type="ECO:0000256" key="5">
    <source>
        <dbReference type="ARBA" id="ARBA00022448"/>
    </source>
</evidence>
<keyword evidence="8 11" id="KW-1133">Transmembrane helix</keyword>
<proteinExistence type="inferred from homology"/>
<dbReference type="InterPro" id="IPR051125">
    <property type="entry name" value="ABC-4/HrtB_transporter"/>
</dbReference>
<evidence type="ECO:0000256" key="1">
    <source>
        <dbReference type="ARBA" id="ARBA00004651"/>
    </source>
</evidence>
<dbReference type="GO" id="GO:0005886">
    <property type="term" value="C:plasma membrane"/>
    <property type="evidence" value="ECO:0007669"/>
    <property type="project" value="UniProtKB-SubCell"/>
</dbReference>
<evidence type="ECO:0000256" key="7">
    <source>
        <dbReference type="ARBA" id="ARBA00022692"/>
    </source>
</evidence>
<feature type="transmembrane region" description="Helical" evidence="11">
    <location>
        <begin position="222"/>
        <end position="242"/>
    </location>
</feature>
<evidence type="ECO:0000256" key="11">
    <source>
        <dbReference type="SAM" id="Phobius"/>
    </source>
</evidence>
<keyword evidence="9 11" id="KW-0472">Membrane</keyword>
<comment type="caution">
    <text evidence="13">The sequence shown here is derived from an EMBL/GenBank/DDBJ whole genome shotgun (WGS) entry which is preliminary data.</text>
</comment>
<evidence type="ECO:0000256" key="9">
    <source>
        <dbReference type="ARBA" id="ARBA00023136"/>
    </source>
</evidence>
<organism evidence="13 14">
    <name type="scientific">Guptibacillus hwajinpoensis</name>
    <dbReference type="NCBI Taxonomy" id="208199"/>
    <lineage>
        <taxon>Bacteria</taxon>
        <taxon>Bacillati</taxon>
        <taxon>Bacillota</taxon>
        <taxon>Bacilli</taxon>
        <taxon>Bacillales</taxon>
        <taxon>Guptibacillaceae</taxon>
        <taxon>Guptibacillus</taxon>
    </lineage>
</organism>
<keyword evidence="7 11" id="KW-0812">Transmembrane</keyword>
<dbReference type="PANTHER" id="PTHR43738">
    <property type="entry name" value="ABC TRANSPORTER, MEMBRANE PROTEIN"/>
    <property type="match status" value="1"/>
</dbReference>
<dbReference type="PANTHER" id="PTHR43738:SF1">
    <property type="entry name" value="HEMIN TRANSPORT SYSTEM PERMEASE PROTEIN HRTB-RELATED"/>
    <property type="match status" value="1"/>
</dbReference>
<dbReference type="InterPro" id="IPR003838">
    <property type="entry name" value="ABC3_permease_C"/>
</dbReference>
<name>A0A845F133_9BACL</name>
<evidence type="ECO:0000256" key="8">
    <source>
        <dbReference type="ARBA" id="ARBA00022989"/>
    </source>
</evidence>
<feature type="transmembrane region" description="Helical" evidence="11">
    <location>
        <begin position="297"/>
        <end position="320"/>
    </location>
</feature>
<evidence type="ECO:0000256" key="10">
    <source>
        <dbReference type="ARBA" id="ARBA00024973"/>
    </source>
</evidence>
<accession>A0A845F133</accession>
<evidence type="ECO:0000313" key="13">
    <source>
        <dbReference type="EMBL" id="MYL64426.1"/>
    </source>
</evidence>
<feature type="transmembrane region" description="Helical" evidence="11">
    <location>
        <begin position="263"/>
        <end position="285"/>
    </location>
</feature>
<sequence>MNMAWKEMKKNKPKFLIVGSIVLLISLVTFIISGLANGLSQDNVSLIKNMPEGMFYMSEDSNESYTQSQLEEKKQDEILERDKNAFAFSLQMGSLKNEADNQQSVAFLTSTDTQLFKQVSKGEVILDRSLKAEGIKVGDELTSPLFDGTFKVIDFVDNKKFNHSPVAFINQESFKNMFRTDEWQLIYRPNTTEEISGLQSFSKNEFLSTIPSYQAEQMTLNMIVWFLVVISGMLFAIFFYMMNVQKIGMYGILKALGIRTGDLFKMIWSQMALITILALFVSGLLSQVFQVIAPDTMPYHLTLTTTIQLSFVFVIVGFLGSTLSGFQIRKIEPLQAIQQGEA</sequence>